<keyword evidence="2" id="KW-0472">Membrane</keyword>
<evidence type="ECO:0000256" key="1">
    <source>
        <dbReference type="SAM" id="MobiDB-lite"/>
    </source>
</evidence>
<comment type="caution">
    <text evidence="3">The sequence shown here is derived from an EMBL/GenBank/DDBJ whole genome shotgun (WGS) entry which is preliminary data.</text>
</comment>
<feature type="transmembrane region" description="Helical" evidence="2">
    <location>
        <begin position="20"/>
        <end position="38"/>
    </location>
</feature>
<name>A0A1Y2EJL5_9PEZI</name>
<keyword evidence="4" id="KW-1185">Reference proteome</keyword>
<evidence type="ECO:0000313" key="4">
    <source>
        <dbReference type="Proteomes" id="UP000193689"/>
    </source>
</evidence>
<proteinExistence type="predicted"/>
<evidence type="ECO:0000313" key="3">
    <source>
        <dbReference type="EMBL" id="ORY71466.1"/>
    </source>
</evidence>
<accession>A0A1Y2EJL5</accession>
<dbReference type="EMBL" id="MCFJ01000001">
    <property type="protein sequence ID" value="ORY71466.1"/>
    <property type="molecule type" value="Genomic_DNA"/>
</dbReference>
<dbReference type="Proteomes" id="UP000193689">
    <property type="component" value="Unassembled WGS sequence"/>
</dbReference>
<dbReference type="GeneID" id="63769561"/>
<keyword evidence="2" id="KW-1133">Transmembrane helix</keyword>
<feature type="region of interest" description="Disordered" evidence="1">
    <location>
        <begin position="132"/>
        <end position="154"/>
    </location>
</feature>
<keyword evidence="2" id="KW-0812">Transmembrane</keyword>
<sequence length="187" mass="20206">MGRLSMADELTGATPAVNKAGGGLLFLILFLHAFTFGFDECYELFLHLPMGQIVRKPFLAPAASIWHRSTSPTHHRNAFSLMHDSIESPVINVELGSDDSVEPERVYTGDMGYFRALNVDLASKYRGDPGFHQSATGLTRSTSTSTVDEGSGRHDTLFESPSSAGACAYQSALPSHDGFTIHLPCGL</sequence>
<feature type="compositionally biased region" description="Polar residues" evidence="1">
    <location>
        <begin position="133"/>
        <end position="148"/>
    </location>
</feature>
<protein>
    <submittedName>
        <fullName evidence="3">Uncharacterized protein</fullName>
    </submittedName>
</protein>
<dbReference type="OrthoDB" id="10310395at2759"/>
<dbReference type="InParanoid" id="A0A1Y2EJL5"/>
<evidence type="ECO:0000256" key="2">
    <source>
        <dbReference type="SAM" id="Phobius"/>
    </source>
</evidence>
<organism evidence="3 4">
    <name type="scientific">Pseudomassariella vexata</name>
    <dbReference type="NCBI Taxonomy" id="1141098"/>
    <lineage>
        <taxon>Eukaryota</taxon>
        <taxon>Fungi</taxon>
        <taxon>Dikarya</taxon>
        <taxon>Ascomycota</taxon>
        <taxon>Pezizomycotina</taxon>
        <taxon>Sordariomycetes</taxon>
        <taxon>Xylariomycetidae</taxon>
        <taxon>Amphisphaeriales</taxon>
        <taxon>Pseudomassariaceae</taxon>
        <taxon>Pseudomassariella</taxon>
    </lineage>
</organism>
<dbReference type="RefSeq" id="XP_040721058.1">
    <property type="nucleotide sequence ID" value="XM_040853349.1"/>
</dbReference>
<reference evidence="3 4" key="1">
    <citation type="submission" date="2016-07" db="EMBL/GenBank/DDBJ databases">
        <title>Pervasive Adenine N6-methylation of Active Genes in Fungi.</title>
        <authorList>
            <consortium name="DOE Joint Genome Institute"/>
            <person name="Mondo S.J."/>
            <person name="Dannebaum R.O."/>
            <person name="Kuo R.C."/>
            <person name="Labutti K."/>
            <person name="Haridas S."/>
            <person name="Kuo A."/>
            <person name="Salamov A."/>
            <person name="Ahrendt S.R."/>
            <person name="Lipzen A."/>
            <person name="Sullivan W."/>
            <person name="Andreopoulos W.B."/>
            <person name="Clum A."/>
            <person name="Lindquist E."/>
            <person name="Daum C."/>
            <person name="Ramamoorthy G.K."/>
            <person name="Gryganskyi A."/>
            <person name="Culley D."/>
            <person name="Magnuson J.K."/>
            <person name="James T.Y."/>
            <person name="O'Malley M.A."/>
            <person name="Stajich J.E."/>
            <person name="Spatafora J.W."/>
            <person name="Visel A."/>
            <person name="Grigoriev I.V."/>
        </authorList>
    </citation>
    <scope>NUCLEOTIDE SEQUENCE [LARGE SCALE GENOMIC DNA]</scope>
    <source>
        <strain evidence="3 4">CBS 129021</strain>
    </source>
</reference>
<dbReference type="AlphaFoldDB" id="A0A1Y2EJL5"/>
<gene>
    <name evidence="3" type="ORF">BCR38DRAFT_10810</name>
</gene>